<protein>
    <submittedName>
        <fullName evidence="1">Uncharacterized protein</fullName>
    </submittedName>
</protein>
<dbReference type="Proteomes" id="UP000287651">
    <property type="component" value="Unassembled WGS sequence"/>
</dbReference>
<accession>A0A426YSL6</accession>
<organism evidence="1 2">
    <name type="scientific">Ensete ventricosum</name>
    <name type="common">Abyssinian banana</name>
    <name type="synonym">Musa ensete</name>
    <dbReference type="NCBI Taxonomy" id="4639"/>
    <lineage>
        <taxon>Eukaryota</taxon>
        <taxon>Viridiplantae</taxon>
        <taxon>Streptophyta</taxon>
        <taxon>Embryophyta</taxon>
        <taxon>Tracheophyta</taxon>
        <taxon>Spermatophyta</taxon>
        <taxon>Magnoliopsida</taxon>
        <taxon>Liliopsida</taxon>
        <taxon>Zingiberales</taxon>
        <taxon>Musaceae</taxon>
        <taxon>Ensete</taxon>
    </lineage>
</organism>
<gene>
    <name evidence="1" type="ORF">B296_00031614</name>
</gene>
<comment type="caution">
    <text evidence="1">The sequence shown here is derived from an EMBL/GenBank/DDBJ whole genome shotgun (WGS) entry which is preliminary data.</text>
</comment>
<evidence type="ECO:0000313" key="1">
    <source>
        <dbReference type="EMBL" id="RRT54714.1"/>
    </source>
</evidence>
<sequence length="105" mass="11605">MSQLQCFGNANSSITVLLLLPNPAGDPQLQSFPVTTGEEERHVPLYDEPVMTVPDFAVTVTDAPRCAFPYQLPSVGADLKSVAKVPCFILVTHETKKRHVHRRHP</sequence>
<dbReference type="EMBL" id="AMZH03010462">
    <property type="protein sequence ID" value="RRT54714.1"/>
    <property type="molecule type" value="Genomic_DNA"/>
</dbReference>
<dbReference type="AlphaFoldDB" id="A0A426YSL6"/>
<reference evidence="1 2" key="1">
    <citation type="journal article" date="2014" name="Agronomy (Basel)">
        <title>A Draft Genome Sequence for Ensete ventricosum, the Drought-Tolerant Tree Against Hunger.</title>
        <authorList>
            <person name="Harrison J."/>
            <person name="Moore K.A."/>
            <person name="Paszkiewicz K."/>
            <person name="Jones T."/>
            <person name="Grant M."/>
            <person name="Ambacheew D."/>
            <person name="Muzemil S."/>
            <person name="Studholme D.J."/>
        </authorList>
    </citation>
    <scope>NUCLEOTIDE SEQUENCE [LARGE SCALE GENOMIC DNA]</scope>
</reference>
<evidence type="ECO:0000313" key="2">
    <source>
        <dbReference type="Proteomes" id="UP000287651"/>
    </source>
</evidence>
<name>A0A426YSL6_ENSVE</name>
<proteinExistence type="predicted"/>